<dbReference type="InterPro" id="IPR024309">
    <property type="entry name" value="NUT_N"/>
</dbReference>
<dbReference type="AlphaFoldDB" id="A0AA88Q6Q5"/>
<proteinExistence type="inferred from homology"/>
<dbReference type="PANTHER" id="PTHR22879:SF13">
    <property type="entry name" value="NUT FAMILY MEMBER 1"/>
    <property type="match status" value="1"/>
</dbReference>
<protein>
    <recommendedName>
        <fullName evidence="3">Nuclear Testis protein N-terminal domain-containing protein</fullName>
    </recommendedName>
</protein>
<organism evidence="4 5">
    <name type="scientific">Cirrhinus molitorella</name>
    <name type="common">mud carp</name>
    <dbReference type="NCBI Taxonomy" id="172907"/>
    <lineage>
        <taxon>Eukaryota</taxon>
        <taxon>Metazoa</taxon>
        <taxon>Chordata</taxon>
        <taxon>Craniata</taxon>
        <taxon>Vertebrata</taxon>
        <taxon>Euteleostomi</taxon>
        <taxon>Actinopterygii</taxon>
        <taxon>Neopterygii</taxon>
        <taxon>Teleostei</taxon>
        <taxon>Ostariophysi</taxon>
        <taxon>Cypriniformes</taxon>
        <taxon>Cyprinidae</taxon>
        <taxon>Labeoninae</taxon>
        <taxon>Labeonini</taxon>
        <taxon>Cirrhinus</taxon>
    </lineage>
</organism>
<name>A0AA88Q6Q5_9TELE</name>
<feature type="region of interest" description="Disordered" evidence="2">
    <location>
        <begin position="304"/>
        <end position="334"/>
    </location>
</feature>
<evidence type="ECO:0000256" key="1">
    <source>
        <dbReference type="ARBA" id="ARBA00010586"/>
    </source>
</evidence>
<gene>
    <name evidence="4" type="ORF">Q8A67_001620</name>
</gene>
<feature type="region of interest" description="Disordered" evidence="2">
    <location>
        <begin position="617"/>
        <end position="647"/>
    </location>
</feature>
<dbReference type="InterPro" id="IPR024310">
    <property type="entry name" value="NUT"/>
</dbReference>
<dbReference type="PANTHER" id="PTHR22879">
    <property type="entry name" value="NUT FAMILY MEMBER 1"/>
    <property type="match status" value="1"/>
</dbReference>
<sequence length="732" mass="83451">MDNLKSVTEETEAAVLSLLQYEQEHMNPKESNASVHSLPKLHEELEGYHQGFQPTFEDPRPSVLSEAFHCASSLTHINNICQPPNLNHFPTSVHQEKQTPHPLPLNIKPVTLLTNINLSFANPHLNPSWPVLVPHLNPNIPSNASVPHHNPFCPNHTPKLNFNPPFKANFTAPVAREDHSYSPLVLKTHLNVYPVCPTPNIYQPNVQAIRRNGGDSGRFPRDLQDSFSLWQRLCETARLFCSSCPDAEALACFFMRVVPSLSVYSPDLPFSAAVNIAVQEWRNTSNFEREQYYNSARMFIEMEEQANRDPTNPQTDKSKVKKTGRPRSKKASFQDLTENALSEYSQVMDALESKVTDGSELADEEDICALFLNQMLNESESTTEAGFDMDYISSLLSTDVLKDNSQDAFSSMIPEPVAGCSDWTHTMVSKAQIWPRPAVQRDFNLSEGTKHLLFKNQMVENALVPFLDNMNAFQTEPLLVNPEGQSSESYPNTSICPELGCGNPKDETLFVAELDSAAQSSCFNLQNYNSHHATFPETPIDGGVEHFGEENEKYMHVESAEDNKNTDLDMYNDSQRTRDVQNKQKTIDKIEENDVTKNKKHKRRHRRRKHQNITVTVERTSPKSDHKDARRLKTTGETQGDSAMEGRRGNLCQHDKQIGKTRGRLDRIERQQRHFTTKTERDGGKTYRGPKKQENVLVQCIEEDRGDFRRRTDVLQRLRRKKQAKAEKRWMK</sequence>
<feature type="compositionally biased region" description="Basic residues" evidence="2">
    <location>
        <begin position="319"/>
        <end position="330"/>
    </location>
</feature>
<accession>A0AA88Q6Q5</accession>
<reference evidence="4" key="1">
    <citation type="submission" date="2023-08" db="EMBL/GenBank/DDBJ databases">
        <title>Chromosome-level Genome Assembly of mud carp (Cirrhinus molitorella).</title>
        <authorList>
            <person name="Liu H."/>
        </authorList>
    </citation>
    <scope>NUCLEOTIDE SEQUENCE</scope>
    <source>
        <strain evidence="4">Prfri</strain>
        <tissue evidence="4">Muscle</tissue>
    </source>
</reference>
<evidence type="ECO:0000313" key="4">
    <source>
        <dbReference type="EMBL" id="KAK2913221.1"/>
    </source>
</evidence>
<evidence type="ECO:0000313" key="5">
    <source>
        <dbReference type="Proteomes" id="UP001187343"/>
    </source>
</evidence>
<evidence type="ECO:0000256" key="2">
    <source>
        <dbReference type="SAM" id="MobiDB-lite"/>
    </source>
</evidence>
<keyword evidence="5" id="KW-1185">Reference proteome</keyword>
<dbReference type="Pfam" id="PF12881">
    <property type="entry name" value="NUT"/>
    <property type="match status" value="1"/>
</dbReference>
<dbReference type="Proteomes" id="UP001187343">
    <property type="component" value="Unassembled WGS sequence"/>
</dbReference>
<dbReference type="EMBL" id="JAUYZG010000002">
    <property type="protein sequence ID" value="KAK2913221.1"/>
    <property type="molecule type" value="Genomic_DNA"/>
</dbReference>
<comment type="caution">
    <text evidence="4">The sequence shown here is derived from an EMBL/GenBank/DDBJ whole genome shotgun (WGS) entry which is preliminary data.</text>
</comment>
<comment type="similarity">
    <text evidence="1">Belongs to the NUT family.</text>
</comment>
<evidence type="ECO:0000259" key="3">
    <source>
        <dbReference type="Pfam" id="PF12881"/>
    </source>
</evidence>
<feature type="domain" description="Nuclear Testis protein N-terminal" evidence="3">
    <location>
        <begin position="218"/>
        <end position="307"/>
    </location>
</feature>